<proteinExistence type="predicted"/>
<name>A0A0F9JZM3_9ZZZZ</name>
<dbReference type="AlphaFoldDB" id="A0A0F9JZM3"/>
<sequence length="72" mass="7669">MSPQIYLRPPLAERCVLLGRRYSSVSSSGALVELCGGSSFGLRWILLGLATILRCFDGAATKLSASLPLRAT</sequence>
<evidence type="ECO:0000313" key="1">
    <source>
        <dbReference type="EMBL" id="KKM75193.1"/>
    </source>
</evidence>
<comment type="caution">
    <text evidence="1">The sequence shown here is derived from an EMBL/GenBank/DDBJ whole genome shotgun (WGS) entry which is preliminary data.</text>
</comment>
<protein>
    <submittedName>
        <fullName evidence="1">Uncharacterized protein</fullName>
    </submittedName>
</protein>
<gene>
    <name evidence="1" type="ORF">LCGC14_1392790</name>
</gene>
<organism evidence="1">
    <name type="scientific">marine sediment metagenome</name>
    <dbReference type="NCBI Taxonomy" id="412755"/>
    <lineage>
        <taxon>unclassified sequences</taxon>
        <taxon>metagenomes</taxon>
        <taxon>ecological metagenomes</taxon>
    </lineage>
</organism>
<accession>A0A0F9JZM3</accession>
<dbReference type="EMBL" id="LAZR01009019">
    <property type="protein sequence ID" value="KKM75193.1"/>
    <property type="molecule type" value="Genomic_DNA"/>
</dbReference>
<reference evidence="1" key="1">
    <citation type="journal article" date="2015" name="Nature">
        <title>Complex archaea that bridge the gap between prokaryotes and eukaryotes.</title>
        <authorList>
            <person name="Spang A."/>
            <person name="Saw J.H."/>
            <person name="Jorgensen S.L."/>
            <person name="Zaremba-Niedzwiedzka K."/>
            <person name="Martijn J."/>
            <person name="Lind A.E."/>
            <person name="van Eijk R."/>
            <person name="Schleper C."/>
            <person name="Guy L."/>
            <person name="Ettema T.J."/>
        </authorList>
    </citation>
    <scope>NUCLEOTIDE SEQUENCE</scope>
</reference>